<accession>A0A8H6IHK0</accession>
<dbReference type="EMBL" id="JACGCI010000004">
    <property type="protein sequence ID" value="KAF6764579.1"/>
    <property type="molecule type" value="Genomic_DNA"/>
</dbReference>
<proteinExistence type="predicted"/>
<reference evidence="2 3" key="1">
    <citation type="submission" date="2020-07" db="EMBL/GenBank/DDBJ databases">
        <title>Comparative genomics of pyrophilous fungi reveals a link between fire events and developmental genes.</title>
        <authorList>
            <consortium name="DOE Joint Genome Institute"/>
            <person name="Steindorff A.S."/>
            <person name="Carver A."/>
            <person name="Calhoun S."/>
            <person name="Stillman K."/>
            <person name="Liu H."/>
            <person name="Lipzen A."/>
            <person name="Pangilinan J."/>
            <person name="Labutti K."/>
            <person name="Bruns T.D."/>
            <person name="Grigoriev I.V."/>
        </authorList>
    </citation>
    <scope>NUCLEOTIDE SEQUENCE [LARGE SCALE GENOMIC DNA]</scope>
    <source>
        <strain evidence="2 3">CBS 144469</strain>
    </source>
</reference>
<name>A0A8H6IHK0_9AGAR</name>
<evidence type="ECO:0000256" key="1">
    <source>
        <dbReference type="SAM" id="MobiDB-lite"/>
    </source>
</evidence>
<dbReference type="Proteomes" id="UP000521943">
    <property type="component" value="Unassembled WGS sequence"/>
</dbReference>
<evidence type="ECO:0000313" key="3">
    <source>
        <dbReference type="Proteomes" id="UP000521943"/>
    </source>
</evidence>
<evidence type="ECO:0000313" key="2">
    <source>
        <dbReference type="EMBL" id="KAF6764579.1"/>
    </source>
</evidence>
<organism evidence="2 3">
    <name type="scientific">Ephemerocybe angulata</name>
    <dbReference type="NCBI Taxonomy" id="980116"/>
    <lineage>
        <taxon>Eukaryota</taxon>
        <taxon>Fungi</taxon>
        <taxon>Dikarya</taxon>
        <taxon>Basidiomycota</taxon>
        <taxon>Agaricomycotina</taxon>
        <taxon>Agaricomycetes</taxon>
        <taxon>Agaricomycetidae</taxon>
        <taxon>Agaricales</taxon>
        <taxon>Agaricineae</taxon>
        <taxon>Psathyrellaceae</taxon>
        <taxon>Ephemerocybe</taxon>
    </lineage>
</organism>
<feature type="compositionally biased region" description="Basic and acidic residues" evidence="1">
    <location>
        <begin position="117"/>
        <end position="131"/>
    </location>
</feature>
<keyword evidence="3" id="KW-1185">Reference proteome</keyword>
<sequence length="262" mass="29818">MSVLCEWATRYGYVVEIRKRLHTRHHRVSISYSIPTHPRQFPWKYPRHHTKLILILPLVSLHPTSRSITPIRTPNPIPAIPAVPPDFKLPYKAIVLALTDSTSKHNPMRKAQIYMGRKSESASGERNEVEKAQVPGPRRYPHLLTSTPNILLRKDSKGLERRKSSLELTSSQPGRHWHVRIVVSRGGWHPSHTGRRVGDTSENFIYPRTALFSSPTSRHNCCLSRLGGIVLAKRFSPHEIGSSMSDSYYMTSMKAKVIAQAR</sequence>
<comment type="caution">
    <text evidence="2">The sequence shown here is derived from an EMBL/GenBank/DDBJ whole genome shotgun (WGS) entry which is preliminary data.</text>
</comment>
<feature type="region of interest" description="Disordered" evidence="1">
    <location>
        <begin position="116"/>
        <end position="140"/>
    </location>
</feature>
<dbReference type="AlphaFoldDB" id="A0A8H6IHK0"/>
<protein>
    <submittedName>
        <fullName evidence="2">Uncharacterized protein</fullName>
    </submittedName>
</protein>
<gene>
    <name evidence="2" type="ORF">DFP72DRAFT_840614</name>
</gene>